<keyword evidence="2" id="KW-1133">Transmembrane helix</keyword>
<dbReference type="InterPro" id="IPR019690">
    <property type="entry name" value="DUF2569"/>
</dbReference>
<evidence type="ECO:0000256" key="1">
    <source>
        <dbReference type="SAM" id="MobiDB-lite"/>
    </source>
</evidence>
<dbReference type="Pfam" id="PF10754">
    <property type="entry name" value="DUF2569"/>
    <property type="match status" value="1"/>
</dbReference>
<proteinExistence type="predicted"/>
<evidence type="ECO:0000259" key="4">
    <source>
        <dbReference type="Pfam" id="PF12969"/>
    </source>
</evidence>
<gene>
    <name evidence="5" type="ORF">C4F49_13365</name>
</gene>
<feature type="transmembrane region" description="Helical" evidence="2">
    <location>
        <begin position="785"/>
        <end position="808"/>
    </location>
</feature>
<name>A0A928YRI0_9SPHI</name>
<dbReference type="Pfam" id="PF01841">
    <property type="entry name" value="Transglut_core"/>
    <property type="match status" value="1"/>
</dbReference>
<feature type="region of interest" description="Disordered" evidence="1">
    <location>
        <begin position="854"/>
        <end position="878"/>
    </location>
</feature>
<dbReference type="Gene3D" id="3.10.620.30">
    <property type="match status" value="1"/>
</dbReference>
<feature type="domain" description="Transglutaminase-like" evidence="3">
    <location>
        <begin position="282"/>
        <end position="385"/>
    </location>
</feature>
<evidence type="ECO:0000259" key="3">
    <source>
        <dbReference type="Pfam" id="PF01841"/>
    </source>
</evidence>
<dbReference type="Pfam" id="PF12969">
    <property type="entry name" value="DUF3857"/>
    <property type="match status" value="1"/>
</dbReference>
<feature type="compositionally biased region" description="Polar residues" evidence="1">
    <location>
        <begin position="861"/>
        <end position="871"/>
    </location>
</feature>
<evidence type="ECO:0008006" key="7">
    <source>
        <dbReference type="Google" id="ProtNLM"/>
    </source>
</evidence>
<evidence type="ECO:0000256" key="2">
    <source>
        <dbReference type="SAM" id="Phobius"/>
    </source>
</evidence>
<dbReference type="SUPFAM" id="SSF54001">
    <property type="entry name" value="Cysteine proteinases"/>
    <property type="match status" value="1"/>
</dbReference>
<comment type="caution">
    <text evidence="5">The sequence shown here is derived from an EMBL/GenBank/DDBJ whole genome shotgun (WGS) entry which is preliminary data.</text>
</comment>
<protein>
    <recommendedName>
        <fullName evidence="7">DUF3857 domain-containing protein</fullName>
    </recommendedName>
</protein>
<feature type="transmembrane region" description="Helical" evidence="2">
    <location>
        <begin position="701"/>
        <end position="729"/>
    </location>
</feature>
<dbReference type="InterPro" id="IPR002931">
    <property type="entry name" value="Transglutaminase-like"/>
</dbReference>
<dbReference type="EMBL" id="PRDK01000007">
    <property type="protein sequence ID" value="MBE8714672.1"/>
    <property type="molecule type" value="Genomic_DNA"/>
</dbReference>
<feature type="domain" description="DUF3857" evidence="4">
    <location>
        <begin position="70"/>
        <end position="232"/>
    </location>
</feature>
<accession>A0A928YRI0</accession>
<evidence type="ECO:0000313" key="5">
    <source>
        <dbReference type="EMBL" id="MBE8714672.1"/>
    </source>
</evidence>
<reference evidence="5" key="1">
    <citation type="submission" date="2018-02" db="EMBL/GenBank/DDBJ databases">
        <authorList>
            <person name="Vasarhelyi B.M."/>
            <person name="Deshmukh S."/>
            <person name="Balint B."/>
            <person name="Kukolya J."/>
        </authorList>
    </citation>
    <scope>NUCLEOTIDE SEQUENCE</scope>
    <source>
        <strain evidence="5">KB22</strain>
    </source>
</reference>
<sequence length="878" mass="101107">MKSKHSVALIFFFVYLLIAPICIAQPKIYTSAKPDWLREITKSPVVPDFDEISLGYYFEKFDYQINLKEQTRYVQNIKVLIDNSGAENAGQINIDFDPQYQKLYIHEVKIIRGNETIDQLNLANFKVIASETERSRFLYNGTYSAYLILDDLRKDDKIILSYSLKGFNPVFAGKFFDSFYLQYYEPVGLMHVSYVVPQSQTLNIRSHAGAADPIKQVKNGYSYYSWEETNLPGYDYEEYEPAWYETHQWIECSEYKDWKEVGLWAKSVNEIPSIEANSPLRKYADEIWSESNKNVTRYAKLATDFVQNDIRYMGVELGEYSHRANNPNKVFNQRYGDCKDKSVLLVTLLRDKDIDASLVLAHTTKGHDLDNRLPSAGAFNHMVVQLTINGHRQFIDPTISNQSGEFKSRFFPYYEKMLVLNSPDVLVDAPLNSDGFANIVETFALQKDGSATLEVYTLYTGFRADNLRSYFASNAKKQIQKDYLDYYSESYKSIVEEKPLRFVDNRGDNSIEVYEYYTIEDFVNVEDGTNKKYLAFYASSISEKFPEIKPDRKAPIAMGYPSKMSYSVILANPDRISIDLDPEFHNFHSDAYSFVKNINFDLDTMRIHYDIEIREPFVKQDDLKEYYSNFKDRDKFLYTSFYLNENGSIGGNQFATGSANAWAVLYAIAVVIGMVFFYIRYNKTKPSSIIPLTDGPAYASLRGWLIVLAIAIAISIIRLVVELFTTGFFSNSLWDAYLYLENVSKASYWAVLIFELTGNVILIASFVYCMYLLLNRRDLFPATFLYLTILLFLFLVLDIAFVRIFLPILPFDPTAIGGFAFPIIWGLYVYNSERVKDTFVVPYYPVEENKGLEANAAEESPNYSDSDQAGESSGIEKE</sequence>
<dbReference type="Proteomes" id="UP000616201">
    <property type="component" value="Unassembled WGS sequence"/>
</dbReference>
<dbReference type="InterPro" id="IPR024618">
    <property type="entry name" value="DUF3857"/>
</dbReference>
<feature type="transmembrane region" description="Helical" evidence="2">
    <location>
        <begin position="814"/>
        <end position="830"/>
    </location>
</feature>
<keyword evidence="6" id="KW-1185">Reference proteome</keyword>
<keyword evidence="2" id="KW-0472">Membrane</keyword>
<dbReference type="RefSeq" id="WP_196936078.1">
    <property type="nucleotide sequence ID" value="NZ_MU158698.1"/>
</dbReference>
<dbReference type="Gene3D" id="2.60.40.3140">
    <property type="match status" value="1"/>
</dbReference>
<evidence type="ECO:0000313" key="6">
    <source>
        <dbReference type="Proteomes" id="UP000616201"/>
    </source>
</evidence>
<organism evidence="5 6">
    <name type="scientific">Sphingobacterium hungaricum</name>
    <dbReference type="NCBI Taxonomy" id="2082723"/>
    <lineage>
        <taxon>Bacteria</taxon>
        <taxon>Pseudomonadati</taxon>
        <taxon>Bacteroidota</taxon>
        <taxon>Sphingobacteriia</taxon>
        <taxon>Sphingobacteriales</taxon>
        <taxon>Sphingobacteriaceae</taxon>
        <taxon>Sphingobacterium</taxon>
    </lineage>
</organism>
<dbReference type="InterPro" id="IPR038765">
    <property type="entry name" value="Papain-like_cys_pep_sf"/>
</dbReference>
<dbReference type="AlphaFoldDB" id="A0A928YRI0"/>
<feature type="transmembrane region" description="Helical" evidence="2">
    <location>
        <begin position="749"/>
        <end position="773"/>
    </location>
</feature>
<feature type="transmembrane region" description="Helical" evidence="2">
    <location>
        <begin position="661"/>
        <end position="681"/>
    </location>
</feature>
<keyword evidence="2" id="KW-0812">Transmembrane</keyword>